<organism evidence="11 12">
    <name type="scientific">Trichuris muris</name>
    <name type="common">Mouse whipworm</name>
    <dbReference type="NCBI Taxonomy" id="70415"/>
    <lineage>
        <taxon>Eukaryota</taxon>
        <taxon>Metazoa</taxon>
        <taxon>Ecdysozoa</taxon>
        <taxon>Nematoda</taxon>
        <taxon>Enoplea</taxon>
        <taxon>Dorylaimia</taxon>
        <taxon>Trichinellida</taxon>
        <taxon>Trichuridae</taxon>
        <taxon>Trichuris</taxon>
    </lineage>
</organism>
<feature type="transmembrane region" description="Helical" evidence="9">
    <location>
        <begin position="118"/>
        <end position="139"/>
    </location>
</feature>
<feature type="transmembrane region" description="Helical" evidence="9">
    <location>
        <begin position="159"/>
        <end position="181"/>
    </location>
</feature>
<dbReference type="InterPro" id="IPR050731">
    <property type="entry name" value="HRD1_E3_ubiq-ligases"/>
</dbReference>
<feature type="transmembrane region" description="Helical" evidence="9">
    <location>
        <begin position="435"/>
        <end position="458"/>
    </location>
</feature>
<evidence type="ECO:0000259" key="10">
    <source>
        <dbReference type="PROSITE" id="PS50089"/>
    </source>
</evidence>
<evidence type="ECO:0000313" key="13">
    <source>
        <dbReference type="WBParaSite" id="TMUE_2000008731.2"/>
    </source>
</evidence>
<feature type="transmembrane region" description="Helical" evidence="9">
    <location>
        <begin position="508"/>
        <end position="536"/>
    </location>
</feature>
<evidence type="ECO:0000256" key="5">
    <source>
        <dbReference type="ARBA" id="ARBA00022833"/>
    </source>
</evidence>
<reference evidence="12" key="2">
    <citation type="submission" date="2019-12" db="UniProtKB">
        <authorList>
            <consortium name="WormBaseParasite"/>
        </authorList>
    </citation>
    <scope>IDENTIFICATION</scope>
</reference>
<dbReference type="GO" id="GO:0008270">
    <property type="term" value="F:zinc ion binding"/>
    <property type="evidence" value="ECO:0007669"/>
    <property type="project" value="UniProtKB-KW"/>
</dbReference>
<keyword evidence="5" id="KW-0862">Zinc</keyword>
<feature type="transmembrane region" description="Helical" evidence="9">
    <location>
        <begin position="208"/>
        <end position="228"/>
    </location>
</feature>
<dbReference type="InterPro" id="IPR013083">
    <property type="entry name" value="Znf_RING/FYVE/PHD"/>
</dbReference>
<dbReference type="InterPro" id="IPR025754">
    <property type="entry name" value="TRC8_N_dom"/>
</dbReference>
<dbReference type="WBParaSite" id="TMUE_2000008731.1">
    <property type="protein sequence ID" value="TMUE_2000008731.1"/>
    <property type="gene ID" value="WBGene00290401"/>
</dbReference>
<dbReference type="SMART" id="SM01197">
    <property type="entry name" value="FANCL_C"/>
    <property type="match status" value="1"/>
</dbReference>
<evidence type="ECO:0000256" key="7">
    <source>
        <dbReference type="ARBA" id="ARBA00023136"/>
    </source>
</evidence>
<feature type="domain" description="RING-type" evidence="10">
    <location>
        <begin position="595"/>
        <end position="634"/>
    </location>
</feature>
<evidence type="ECO:0000256" key="2">
    <source>
        <dbReference type="ARBA" id="ARBA00022692"/>
    </source>
</evidence>
<evidence type="ECO:0000256" key="4">
    <source>
        <dbReference type="ARBA" id="ARBA00022771"/>
    </source>
</evidence>
<dbReference type="STRING" id="70415.A0A5S6QN05"/>
<dbReference type="Pfam" id="PF13705">
    <property type="entry name" value="TRC8_N"/>
    <property type="match status" value="1"/>
</dbReference>
<comment type="subcellular location">
    <subcellularLocation>
        <location evidence="1">Membrane</location>
        <topology evidence="1">Multi-pass membrane protein</topology>
    </subcellularLocation>
</comment>
<dbReference type="PROSITE" id="PS50089">
    <property type="entry name" value="ZF_RING_2"/>
    <property type="match status" value="1"/>
</dbReference>
<keyword evidence="4 8" id="KW-0863">Zinc-finger</keyword>
<sequence>MADNRVERDWSPLLAWSSGDIRRTTVFWWIICRLPLLSVLDGAFNGSLFCLLIAAVSPNSFPKSLYAKLLLSIDRDSIFSGLLDKVTPERSMLCCFLYFAALAVACCSLLASTRVLLLFYHGLICLVCCASAVHFVFWFPSTVAFIEKNSTLEKLWQNWMFTLLCVCFIVCAHVVAAGPYLCAKRYLVLSLLALVAALSILLNSANVAIVGLGISLALLSGVALLRFVDNFPLLCTQFRDDVCSWFRLNDGNRLEFYLMHNVYIRLYLSRLLVSFFLIRVSLLTVSALFCINSYPYMENLVEPTALNYSDSQVVLLPSHVIVYRYIFVRCCETCVALWAASAFVSLVTDMLIGLMIRFVGEHRRNDESSGGFLMGAVFYLLCLQVDIAVQSPAMRMFLLYRNSMLIGLGIMHCVQDSLHYALVKLSTNGKRPSWLYFRCYAVAFAFLLLPLLLAKFVWLPEIRNPWLLSAAIHSAELFCKTGVSLVVHWIYLYNAYRVKEDQYVIDELAFWIEGFGSALQIFFSTLVFFNGLWLLMVANDSLIRGLLMMLHVYVNIWIPAKMGLKRMRYHLAANAKFNLLVNASPDQLRRFDDVCAICFSAVEGHAKVTACRHIFHTSCLRMWLRVREFCPMCHQKVFDAKVVTS</sequence>
<protein>
    <submittedName>
        <fullName evidence="12 13">RING-type domain-containing protein</fullName>
    </submittedName>
</protein>
<evidence type="ECO:0000256" key="9">
    <source>
        <dbReference type="SAM" id="Phobius"/>
    </source>
</evidence>
<feature type="transmembrane region" description="Helical" evidence="9">
    <location>
        <begin position="26"/>
        <end position="56"/>
    </location>
</feature>
<feature type="transmembrane region" description="Helical" evidence="9">
    <location>
        <begin position="186"/>
        <end position="202"/>
    </location>
</feature>
<name>A0A5S6QN05_TRIMR</name>
<dbReference type="GO" id="GO:0043161">
    <property type="term" value="P:proteasome-mediated ubiquitin-dependent protein catabolic process"/>
    <property type="evidence" value="ECO:0007669"/>
    <property type="project" value="TreeGrafter"/>
</dbReference>
<feature type="transmembrane region" description="Helical" evidence="9">
    <location>
        <begin position="335"/>
        <end position="359"/>
    </location>
</feature>
<dbReference type="Proteomes" id="UP000046395">
    <property type="component" value="Unassembled WGS sequence"/>
</dbReference>
<evidence type="ECO:0000313" key="12">
    <source>
        <dbReference type="WBParaSite" id="TMUE_2000008731.1"/>
    </source>
</evidence>
<dbReference type="PANTHER" id="PTHR22763:SF191">
    <property type="entry name" value="RING FINGER PROTEIN 145 HOMOLOG"/>
    <property type="match status" value="1"/>
</dbReference>
<keyword evidence="2 9" id="KW-0812">Transmembrane</keyword>
<proteinExistence type="predicted"/>
<dbReference type="AlphaFoldDB" id="A0A5S6QN05"/>
<accession>A0A5S6QN05</accession>
<dbReference type="InterPro" id="IPR001841">
    <property type="entry name" value="Znf_RING"/>
</dbReference>
<feature type="transmembrane region" description="Helical" evidence="9">
    <location>
        <begin position="542"/>
        <end position="560"/>
    </location>
</feature>
<feature type="transmembrane region" description="Helical" evidence="9">
    <location>
        <begin position="470"/>
        <end position="496"/>
    </location>
</feature>
<evidence type="ECO:0000256" key="6">
    <source>
        <dbReference type="ARBA" id="ARBA00022989"/>
    </source>
</evidence>
<dbReference type="GO" id="GO:0036503">
    <property type="term" value="P:ERAD pathway"/>
    <property type="evidence" value="ECO:0007669"/>
    <property type="project" value="TreeGrafter"/>
</dbReference>
<keyword evidence="7 9" id="KW-0472">Membrane</keyword>
<feature type="transmembrane region" description="Helical" evidence="9">
    <location>
        <begin position="271"/>
        <end position="294"/>
    </location>
</feature>
<dbReference type="WBParaSite" id="TMUE_2000008731.2">
    <property type="protein sequence ID" value="TMUE_2000008731.2"/>
    <property type="gene ID" value="WBGene00290401"/>
</dbReference>
<dbReference type="GO" id="GO:0061630">
    <property type="term" value="F:ubiquitin protein ligase activity"/>
    <property type="evidence" value="ECO:0007669"/>
    <property type="project" value="TreeGrafter"/>
</dbReference>
<evidence type="ECO:0000313" key="11">
    <source>
        <dbReference type="Proteomes" id="UP000046395"/>
    </source>
</evidence>
<keyword evidence="6 9" id="KW-1133">Transmembrane helix</keyword>
<keyword evidence="11" id="KW-1185">Reference proteome</keyword>
<dbReference type="GO" id="GO:0016020">
    <property type="term" value="C:membrane"/>
    <property type="evidence" value="ECO:0007669"/>
    <property type="project" value="UniProtKB-SubCell"/>
</dbReference>
<evidence type="ECO:0000256" key="1">
    <source>
        <dbReference type="ARBA" id="ARBA00004141"/>
    </source>
</evidence>
<dbReference type="GO" id="GO:0012505">
    <property type="term" value="C:endomembrane system"/>
    <property type="evidence" value="ECO:0007669"/>
    <property type="project" value="TreeGrafter"/>
</dbReference>
<evidence type="ECO:0000256" key="8">
    <source>
        <dbReference type="PROSITE-ProRule" id="PRU00175"/>
    </source>
</evidence>
<feature type="transmembrane region" description="Helical" evidence="9">
    <location>
        <begin position="371"/>
        <end position="391"/>
    </location>
</feature>
<dbReference type="SUPFAM" id="SSF57850">
    <property type="entry name" value="RING/U-box"/>
    <property type="match status" value="1"/>
</dbReference>
<dbReference type="Pfam" id="PF13639">
    <property type="entry name" value="zf-RING_2"/>
    <property type="match status" value="1"/>
</dbReference>
<evidence type="ECO:0000256" key="3">
    <source>
        <dbReference type="ARBA" id="ARBA00022723"/>
    </source>
</evidence>
<dbReference type="PANTHER" id="PTHR22763">
    <property type="entry name" value="RING ZINC FINGER PROTEIN"/>
    <property type="match status" value="1"/>
</dbReference>
<reference evidence="11" key="1">
    <citation type="submission" date="2014-03" db="EMBL/GenBank/DDBJ databases">
        <title>The whipworm genome and dual-species transcriptomics of an intimate host-pathogen interaction.</title>
        <authorList>
            <person name="Foth B.J."/>
            <person name="Tsai I.J."/>
            <person name="Reid A.J."/>
            <person name="Bancroft A.J."/>
            <person name="Nichol S."/>
            <person name="Tracey A."/>
            <person name="Holroyd N."/>
            <person name="Cotton J.A."/>
            <person name="Stanley E.J."/>
            <person name="Zarowiecki M."/>
            <person name="Liu J.Z."/>
            <person name="Huckvale T."/>
            <person name="Cooper P.J."/>
            <person name="Grencis R.K."/>
            <person name="Berriman M."/>
        </authorList>
    </citation>
    <scope>NUCLEOTIDE SEQUENCE [LARGE SCALE GENOMIC DNA]</scope>
    <source>
        <strain evidence="11">Edinburgh</strain>
    </source>
</reference>
<feature type="transmembrane region" description="Helical" evidence="9">
    <location>
        <begin position="90"/>
        <end position="111"/>
    </location>
</feature>
<dbReference type="SMART" id="SM00184">
    <property type="entry name" value="RING"/>
    <property type="match status" value="1"/>
</dbReference>
<keyword evidence="3" id="KW-0479">Metal-binding</keyword>
<dbReference type="Gene3D" id="3.30.40.10">
    <property type="entry name" value="Zinc/RING finger domain, C3HC4 (zinc finger)"/>
    <property type="match status" value="1"/>
</dbReference>